<dbReference type="PROSITE" id="PS50156">
    <property type="entry name" value="SSD"/>
    <property type="match status" value="1"/>
</dbReference>
<dbReference type="Gene3D" id="3.30.70.1440">
    <property type="entry name" value="Multidrug efflux transporter AcrB pore domain"/>
    <property type="match status" value="1"/>
</dbReference>
<dbReference type="GO" id="GO:0015562">
    <property type="term" value="F:efflux transmembrane transporter activity"/>
    <property type="evidence" value="ECO:0007669"/>
    <property type="project" value="InterPro"/>
</dbReference>
<dbReference type="PANTHER" id="PTHR32063">
    <property type="match status" value="1"/>
</dbReference>
<evidence type="ECO:0000256" key="6">
    <source>
        <dbReference type="ARBA" id="ARBA00022692"/>
    </source>
</evidence>
<keyword evidence="6 9" id="KW-0812">Transmembrane</keyword>
<evidence type="ECO:0000256" key="4">
    <source>
        <dbReference type="ARBA" id="ARBA00022475"/>
    </source>
</evidence>
<feature type="transmembrane region" description="Helical" evidence="9">
    <location>
        <begin position="544"/>
        <end position="562"/>
    </location>
</feature>
<feature type="transmembrane region" description="Helical" evidence="9">
    <location>
        <begin position="977"/>
        <end position="997"/>
    </location>
</feature>
<evidence type="ECO:0000259" key="10">
    <source>
        <dbReference type="PROSITE" id="PS50156"/>
    </source>
</evidence>
<sequence>MAKFFINRPIVAMVIAILMVLVGVIATLELPIAQFPEIADPMIQVKATYPGADAQTIAQSVATPIEQQMSGVSGMNYMYSLSASSGGTMGLYVDFALGTNINTDQILAQMRSGQANSQLPSEVTQQGVIVQPGTTAPFMLLDLYSSAGTYDNIFLANYATINLQYALTRIQGVGQVQIFGAGPYAMRIWVNPDRLASLGVTVSDITKAVQAQNKVNPAGQIGGEPVPAGQQFTYNVRAPGRLPTAQEFGEIVVRATPDGSILRLKDVARIELGSQYYSYQARLGVVGEGKPAQSAALVALYLTPGSNALQTRSNVLKMMQEAKGRFPQGLDYIVALDTTLAVSAGIHEIYKTLIEALILVIIVVYIFLQGWRATLIPLLAVPVSLIGTFVVFPILGFSINTLSLLGLVLAIGLVVDDAIVVVEAVELHIEHGLNPHDAAEKAMEEVSSPVIAIALILAAVFLPTAFVPGITGQLYKQFAVTIAISVLFSAFNALTLSPALASLLLRPRKEARGPLGMFFRGFNRVFGHATDGYVNVCRHLIHKAIFAFLILGLIVVGAGYYGKKIPTSFLPDEDQGYLYGGLQLPNAASLQRSSDAARAVEKIIMDTPGVQYVSTVVGYSLLSGVNATYSSFFFISLKPWEERKTPEESYNGIKRHLQEALSKDPSGIAFSFPPPAIPGVGTSGGATFILEDRSGGSVELLAKNARLFWEEARKRPELAGVLTTALLSVPQVGVNVDNAKAMTQQIQLGDLYQTVQTFMGGSLVNFFNRFGLQWQVYVQADGDFRTNAENLGKFYVRNASGDMVPLSTLTSTYPRSGPEFLMRYNLFNCVQINASAAPGYSSGQVMAALEDVFHKTMPSQMGFDYMGMSYQEQKAAQGVSPAVIFGLAFFVVFLIMAAQYESWTLPFSVLLGVPIAVFGALFALYYRELENNVFAQIGLVMLIGLSAKNAILIVEFAKLEYDKGKPLMEASLTGARLRLRPILMTAFAFILGCVPLYTATGAGAISRQVLGTAVIGGMLASTVIAIFFVPVFFDVVERFGNLFSKEKEKPPATLPTVTHSEGD</sequence>
<dbReference type="Gene3D" id="3.30.70.1430">
    <property type="entry name" value="Multidrug efflux transporter AcrB pore domain"/>
    <property type="match status" value="2"/>
</dbReference>
<dbReference type="PANTHER" id="PTHR32063:SF11">
    <property type="entry name" value="CATION OR DRUG EFFLUX SYSTEM PROTEIN"/>
    <property type="match status" value="1"/>
</dbReference>
<evidence type="ECO:0000256" key="9">
    <source>
        <dbReference type="SAM" id="Phobius"/>
    </source>
</evidence>
<keyword evidence="4" id="KW-1003">Cell membrane</keyword>
<dbReference type="InterPro" id="IPR001036">
    <property type="entry name" value="Acrflvin-R"/>
</dbReference>
<dbReference type="Gene3D" id="1.20.1640.10">
    <property type="entry name" value="Multidrug efflux transporter AcrB transmembrane domain"/>
    <property type="match status" value="2"/>
</dbReference>
<dbReference type="GO" id="GO:0005886">
    <property type="term" value="C:plasma membrane"/>
    <property type="evidence" value="ECO:0007669"/>
    <property type="project" value="UniProtKB-SubCell"/>
</dbReference>
<dbReference type="InterPro" id="IPR027463">
    <property type="entry name" value="AcrB_DN_DC_subdom"/>
</dbReference>
<feature type="transmembrane region" description="Helical" evidence="9">
    <location>
        <begin position="349"/>
        <end position="368"/>
    </location>
</feature>
<gene>
    <name evidence="11" type="ORF">H7849_01450</name>
</gene>
<keyword evidence="3" id="KW-0813">Transport</keyword>
<feature type="transmembrane region" description="Helical" evidence="9">
    <location>
        <begin position="616"/>
        <end position="635"/>
    </location>
</feature>
<dbReference type="AlphaFoldDB" id="A0A7G8BJJ1"/>
<feature type="transmembrane region" description="Helical" evidence="9">
    <location>
        <begin position="402"/>
        <end position="425"/>
    </location>
</feature>
<accession>A0A7G8BJJ1</accession>
<evidence type="ECO:0000256" key="3">
    <source>
        <dbReference type="ARBA" id="ARBA00022448"/>
    </source>
</evidence>
<evidence type="ECO:0000256" key="8">
    <source>
        <dbReference type="ARBA" id="ARBA00023136"/>
    </source>
</evidence>
<dbReference type="InterPro" id="IPR004764">
    <property type="entry name" value="MdtF-like"/>
</dbReference>
<dbReference type="Gene3D" id="3.30.2090.10">
    <property type="entry name" value="Multidrug efflux transporter AcrB TolC docking domain, DN and DC subdomains"/>
    <property type="match status" value="2"/>
</dbReference>
<dbReference type="Proteomes" id="UP000515312">
    <property type="component" value="Chromosome"/>
</dbReference>
<dbReference type="GO" id="GO:0042910">
    <property type="term" value="F:xenobiotic transmembrane transporter activity"/>
    <property type="evidence" value="ECO:0007669"/>
    <property type="project" value="TreeGrafter"/>
</dbReference>
<evidence type="ECO:0000313" key="12">
    <source>
        <dbReference type="Proteomes" id="UP000515312"/>
    </source>
</evidence>
<feature type="transmembrane region" description="Helical" evidence="9">
    <location>
        <begin position="446"/>
        <end position="466"/>
    </location>
</feature>
<dbReference type="SUPFAM" id="SSF82693">
    <property type="entry name" value="Multidrug efflux transporter AcrB pore domain, PN1, PN2, PC1 and PC2 subdomains"/>
    <property type="match status" value="4"/>
</dbReference>
<dbReference type="Gene3D" id="3.30.70.1320">
    <property type="entry name" value="Multidrug efflux transporter AcrB pore domain like"/>
    <property type="match status" value="1"/>
</dbReference>
<feature type="transmembrane region" description="Helical" evidence="9">
    <location>
        <begin position="903"/>
        <end position="926"/>
    </location>
</feature>
<organism evidence="11 12">
    <name type="scientific">Alloacidobacterium dinghuense</name>
    <dbReference type="NCBI Taxonomy" id="2763107"/>
    <lineage>
        <taxon>Bacteria</taxon>
        <taxon>Pseudomonadati</taxon>
        <taxon>Acidobacteriota</taxon>
        <taxon>Terriglobia</taxon>
        <taxon>Terriglobales</taxon>
        <taxon>Acidobacteriaceae</taxon>
        <taxon>Alloacidobacterium</taxon>
    </lineage>
</organism>
<feature type="transmembrane region" description="Helical" evidence="9">
    <location>
        <begin position="1009"/>
        <end position="1033"/>
    </location>
</feature>
<dbReference type="EMBL" id="CP060394">
    <property type="protein sequence ID" value="QNI32711.1"/>
    <property type="molecule type" value="Genomic_DNA"/>
</dbReference>
<evidence type="ECO:0000256" key="1">
    <source>
        <dbReference type="ARBA" id="ARBA00004429"/>
    </source>
</evidence>
<name>A0A7G8BJJ1_9BACT</name>
<keyword evidence="8 9" id="KW-0472">Membrane</keyword>
<dbReference type="RefSeq" id="WP_186743665.1">
    <property type="nucleotide sequence ID" value="NZ_CP060394.1"/>
</dbReference>
<evidence type="ECO:0000256" key="2">
    <source>
        <dbReference type="ARBA" id="ARBA00010942"/>
    </source>
</evidence>
<evidence type="ECO:0000256" key="7">
    <source>
        <dbReference type="ARBA" id="ARBA00022989"/>
    </source>
</evidence>
<comment type="similarity">
    <text evidence="2">Belongs to the resistance-nodulation-cell division (RND) (TC 2.A.6) family.</text>
</comment>
<dbReference type="KEGG" id="adin:H7849_01450"/>
<dbReference type="NCBIfam" id="TIGR00915">
    <property type="entry name" value="2A0602"/>
    <property type="match status" value="1"/>
</dbReference>
<dbReference type="SUPFAM" id="SSF82866">
    <property type="entry name" value="Multidrug efflux transporter AcrB transmembrane domain"/>
    <property type="match status" value="2"/>
</dbReference>
<feature type="transmembrane region" description="Helical" evidence="9">
    <location>
        <begin position="933"/>
        <end position="957"/>
    </location>
</feature>
<feature type="domain" description="SSD" evidence="10">
    <location>
        <begin position="378"/>
        <end position="503"/>
    </location>
</feature>
<keyword evidence="7 9" id="KW-1133">Transmembrane helix</keyword>
<dbReference type="PRINTS" id="PR00702">
    <property type="entry name" value="ACRIFLAVINRP"/>
</dbReference>
<comment type="subcellular location">
    <subcellularLocation>
        <location evidence="1">Cell inner membrane</location>
        <topology evidence="1">Multi-pass membrane protein</topology>
    </subcellularLocation>
</comment>
<dbReference type="Pfam" id="PF00873">
    <property type="entry name" value="ACR_tran"/>
    <property type="match status" value="1"/>
</dbReference>
<reference evidence="11 12" key="1">
    <citation type="submission" date="2020-08" db="EMBL/GenBank/DDBJ databases">
        <title>Edaphobacter telluris sp. nov. and Acidobacterium dinghuensis sp. nov., two acidobacteria isolated from forest soil.</title>
        <authorList>
            <person name="Fu J."/>
            <person name="Qiu L."/>
        </authorList>
    </citation>
    <scope>NUCLEOTIDE SEQUENCE [LARGE SCALE GENOMIC DNA]</scope>
    <source>
        <strain evidence="11">4Y35</strain>
    </source>
</reference>
<proteinExistence type="inferred from homology"/>
<dbReference type="SUPFAM" id="SSF82714">
    <property type="entry name" value="Multidrug efflux transporter AcrB TolC docking domain, DN and DC subdomains"/>
    <property type="match status" value="2"/>
</dbReference>
<evidence type="ECO:0000256" key="5">
    <source>
        <dbReference type="ARBA" id="ARBA00022519"/>
    </source>
</evidence>
<feature type="transmembrane region" description="Helical" evidence="9">
    <location>
        <begin position="478"/>
        <end position="505"/>
    </location>
</feature>
<dbReference type="FunFam" id="1.20.1640.10:FF:000001">
    <property type="entry name" value="Efflux pump membrane transporter"/>
    <property type="match status" value="1"/>
</dbReference>
<keyword evidence="5" id="KW-0997">Cell inner membrane</keyword>
<feature type="transmembrane region" description="Helical" evidence="9">
    <location>
        <begin position="878"/>
        <end position="897"/>
    </location>
</feature>
<keyword evidence="12" id="KW-1185">Reference proteome</keyword>
<dbReference type="InterPro" id="IPR000731">
    <property type="entry name" value="SSD"/>
</dbReference>
<protein>
    <submittedName>
        <fullName evidence="11">Efflux RND transporter permease subunit</fullName>
    </submittedName>
</protein>
<dbReference type="GO" id="GO:0009636">
    <property type="term" value="P:response to toxic substance"/>
    <property type="evidence" value="ECO:0007669"/>
    <property type="project" value="UniProtKB-ARBA"/>
</dbReference>
<evidence type="ECO:0000313" key="11">
    <source>
        <dbReference type="EMBL" id="QNI32711.1"/>
    </source>
</evidence>
<feature type="transmembrane region" description="Helical" evidence="9">
    <location>
        <begin position="375"/>
        <end position="396"/>
    </location>
</feature>